<gene>
    <name evidence="1" type="ORF">EW146_g7287</name>
</gene>
<dbReference type="EMBL" id="SGPL01000407">
    <property type="protein sequence ID" value="THH12880.1"/>
    <property type="molecule type" value="Genomic_DNA"/>
</dbReference>
<reference evidence="1 2" key="1">
    <citation type="submission" date="2019-02" db="EMBL/GenBank/DDBJ databases">
        <title>Genome sequencing of the rare red list fungi Bondarzewia mesenterica.</title>
        <authorList>
            <person name="Buettner E."/>
            <person name="Kellner H."/>
        </authorList>
    </citation>
    <scope>NUCLEOTIDE SEQUENCE [LARGE SCALE GENOMIC DNA]</scope>
    <source>
        <strain evidence="1 2">DSM 108281</strain>
    </source>
</reference>
<name>A0A4S4LRV0_9AGAM</name>
<keyword evidence="2" id="KW-1185">Reference proteome</keyword>
<protein>
    <submittedName>
        <fullName evidence="1">Uncharacterized protein</fullName>
    </submittedName>
</protein>
<sequence length="241" mass="26051">MLQKSAFLPPPTSLAIWTPLLSHLRTQHPTFPALLISRIISRLLADTSTPLDADTNINSDLPQEDASYDLCLASWAMWLVDAGDQQDADGSASRRDEAFVTLANGLGPRVNKSDRSKSACANVSSSPRSARSLFKAVCANDPCLAEISGGIVDGTQTPPADEWNDSALAVMDERLKIVLSMRTERTPDTDSPPRLVEMDVDMDASQGRFNGLTTLPSGWRILGPGSRWKPCPIGVYIGDTL</sequence>
<dbReference type="AlphaFoldDB" id="A0A4S4LRV0"/>
<organism evidence="1 2">
    <name type="scientific">Bondarzewia mesenterica</name>
    <dbReference type="NCBI Taxonomy" id="1095465"/>
    <lineage>
        <taxon>Eukaryota</taxon>
        <taxon>Fungi</taxon>
        <taxon>Dikarya</taxon>
        <taxon>Basidiomycota</taxon>
        <taxon>Agaricomycotina</taxon>
        <taxon>Agaricomycetes</taxon>
        <taxon>Russulales</taxon>
        <taxon>Bondarzewiaceae</taxon>
        <taxon>Bondarzewia</taxon>
    </lineage>
</organism>
<evidence type="ECO:0000313" key="2">
    <source>
        <dbReference type="Proteomes" id="UP000310158"/>
    </source>
</evidence>
<accession>A0A4S4LRV0</accession>
<evidence type="ECO:0000313" key="1">
    <source>
        <dbReference type="EMBL" id="THH12880.1"/>
    </source>
</evidence>
<comment type="caution">
    <text evidence="1">The sequence shown here is derived from an EMBL/GenBank/DDBJ whole genome shotgun (WGS) entry which is preliminary data.</text>
</comment>
<dbReference type="Proteomes" id="UP000310158">
    <property type="component" value="Unassembled WGS sequence"/>
</dbReference>
<proteinExistence type="predicted"/>
<dbReference type="OrthoDB" id="10263222at2759"/>